<proteinExistence type="predicted"/>
<evidence type="ECO:0000313" key="2">
    <source>
        <dbReference type="Proteomes" id="UP000536835"/>
    </source>
</evidence>
<accession>A0A7Y3RLU4</accession>
<reference evidence="1 2" key="1">
    <citation type="submission" date="2020-05" db="EMBL/GenBank/DDBJ databases">
        <title>Parvularcula mediterraneae sp. nov., isolated from polypropylene straw from shallow seawater of the seashore of Laganas in Zakynthos island, Greece.</title>
        <authorList>
            <person name="Szabo I."/>
            <person name="Al-Omari J."/>
            <person name="Rado J."/>
            <person name="Szerdahelyi G.S."/>
        </authorList>
    </citation>
    <scope>NUCLEOTIDE SEQUENCE [LARGE SCALE GENOMIC DNA]</scope>
    <source>
        <strain evidence="1 2">ZS-1/3</strain>
    </source>
</reference>
<comment type="caution">
    <text evidence="1">The sequence shown here is derived from an EMBL/GenBank/DDBJ whole genome shotgun (WGS) entry which is preliminary data.</text>
</comment>
<evidence type="ECO:0008006" key="3">
    <source>
        <dbReference type="Google" id="ProtNLM"/>
    </source>
</evidence>
<dbReference type="Proteomes" id="UP000536835">
    <property type="component" value="Unassembled WGS sequence"/>
</dbReference>
<dbReference type="EMBL" id="JABFCX010000002">
    <property type="protein sequence ID" value="NNU15687.1"/>
    <property type="molecule type" value="Genomic_DNA"/>
</dbReference>
<dbReference type="Pfam" id="PF11075">
    <property type="entry name" value="DUF2780"/>
    <property type="match status" value="1"/>
</dbReference>
<keyword evidence="2" id="KW-1185">Reference proteome</keyword>
<organism evidence="1 2">
    <name type="scientific">Parvularcula mediterranea</name>
    <dbReference type="NCBI Taxonomy" id="2732508"/>
    <lineage>
        <taxon>Bacteria</taxon>
        <taxon>Pseudomonadati</taxon>
        <taxon>Pseudomonadota</taxon>
        <taxon>Alphaproteobacteria</taxon>
        <taxon>Parvularculales</taxon>
        <taxon>Parvularculaceae</taxon>
        <taxon>Parvularcula</taxon>
    </lineage>
</organism>
<gene>
    <name evidence="1" type="ORF">HK107_05065</name>
</gene>
<dbReference type="RefSeq" id="WP_173197321.1">
    <property type="nucleotide sequence ID" value="NZ_JABFCX010000002.1"/>
</dbReference>
<dbReference type="AlphaFoldDB" id="A0A7Y3RLU4"/>
<dbReference type="InterPro" id="IPR021302">
    <property type="entry name" value="DUF2780_VcgC/VcgE"/>
</dbReference>
<protein>
    <recommendedName>
        <fullName evidence="3">DUF2780 domain-containing protein</fullName>
    </recommendedName>
</protein>
<evidence type="ECO:0000313" key="1">
    <source>
        <dbReference type="EMBL" id="NNU15687.1"/>
    </source>
</evidence>
<name>A0A7Y3RLU4_9PROT</name>
<sequence>MIEQLVKLVANKLGIADATAEQGVGVLLGLLKDQAAGQPALGELFSKVAGAEALADQFPAGGENPTPSGGGLMGGLLGAAAGALGGKAGEALSAFSAFQQTGLSVDQAKDMMPVVKDFMVENVGEDTVRELIGSVPALKGFLD</sequence>